<dbReference type="PANTHER" id="PTHR43179">
    <property type="entry name" value="RHAMNOSYLTRANSFERASE WBBL"/>
    <property type="match status" value="1"/>
</dbReference>
<dbReference type="AlphaFoldDB" id="A0A1M6V171"/>
<sequence length="308" mass="34566">MTQHDTQLKGAVSLRIQSILYGNTQQHVDQSLASLGRAVELAISSGALSKVQMAFGDCSPDPVFTDEEIEERRKRFEAQGLGDIQYEFYDKNLGSAAGHNRLLEDLDSELVLILNPDTIVAPDLFIELVKPMRERQRVAVVEARQVPIEHPKDYSVASGETGWVTTACALVTAAVAREVNGFDSESFFLYCDDVDFSWRIRLAGYRLVFQPSAVIFHDKRLSQEGKWIVGAAEEYFSAEAAMMLSYKYSRADLADRIERQLLDAGSESEKKAARKFQSLKESGKLPVQIDADHKVAQFIDGFYSKHRF</sequence>
<keyword evidence="2" id="KW-0328">Glycosyltransferase</keyword>
<dbReference type="InterPro" id="IPR029044">
    <property type="entry name" value="Nucleotide-diphossugar_trans"/>
</dbReference>
<accession>A0A1M6V171</accession>
<evidence type="ECO:0000256" key="2">
    <source>
        <dbReference type="ARBA" id="ARBA00022676"/>
    </source>
</evidence>
<evidence type="ECO:0000313" key="5">
    <source>
        <dbReference type="Proteomes" id="UP000184395"/>
    </source>
</evidence>
<comment type="similarity">
    <text evidence="1">Belongs to the glycosyltransferase 2 family.</text>
</comment>
<dbReference type="EMBL" id="FRAB01000036">
    <property type="protein sequence ID" value="SHK75190.1"/>
    <property type="molecule type" value="Genomic_DNA"/>
</dbReference>
<evidence type="ECO:0000256" key="3">
    <source>
        <dbReference type="ARBA" id="ARBA00022679"/>
    </source>
</evidence>
<reference evidence="4 5" key="1">
    <citation type="submission" date="2016-11" db="EMBL/GenBank/DDBJ databases">
        <authorList>
            <person name="Jaros S."/>
            <person name="Januszkiewicz K."/>
            <person name="Wedrychowicz H."/>
        </authorList>
    </citation>
    <scope>NUCLEOTIDE SEQUENCE [LARGE SCALE GENOMIC DNA]</scope>
    <source>
        <strain evidence="4 5">LMG 20594</strain>
    </source>
</reference>
<proteinExistence type="inferred from homology"/>
<organism evidence="4 5">
    <name type="scientific">Paraburkholderia terricola</name>
    <dbReference type="NCBI Taxonomy" id="169427"/>
    <lineage>
        <taxon>Bacteria</taxon>
        <taxon>Pseudomonadati</taxon>
        <taxon>Pseudomonadota</taxon>
        <taxon>Betaproteobacteria</taxon>
        <taxon>Burkholderiales</taxon>
        <taxon>Burkholderiaceae</taxon>
        <taxon>Paraburkholderia</taxon>
    </lineage>
</organism>
<dbReference type="PANTHER" id="PTHR43179:SF12">
    <property type="entry name" value="GALACTOFURANOSYLTRANSFERASE GLFT2"/>
    <property type="match status" value="1"/>
</dbReference>
<dbReference type="OrthoDB" id="9771846at2"/>
<dbReference type="STRING" id="169427.SAMN05192548_103641"/>
<dbReference type="Proteomes" id="UP000184395">
    <property type="component" value="Unassembled WGS sequence"/>
</dbReference>
<dbReference type="GO" id="GO:0016757">
    <property type="term" value="F:glycosyltransferase activity"/>
    <property type="evidence" value="ECO:0007669"/>
    <property type="project" value="UniProtKB-KW"/>
</dbReference>
<evidence type="ECO:0000313" key="4">
    <source>
        <dbReference type="EMBL" id="SHK75190.1"/>
    </source>
</evidence>
<dbReference type="Gene3D" id="3.90.550.10">
    <property type="entry name" value="Spore Coat Polysaccharide Biosynthesis Protein SpsA, Chain A"/>
    <property type="match status" value="1"/>
</dbReference>
<gene>
    <name evidence="4" type="ORF">SAMN05192548_103641</name>
</gene>
<dbReference type="CDD" id="cd04186">
    <property type="entry name" value="GT_2_like_c"/>
    <property type="match status" value="1"/>
</dbReference>
<protein>
    <submittedName>
        <fullName evidence="4">Uncharacterized protein</fullName>
    </submittedName>
</protein>
<keyword evidence="3" id="KW-0808">Transferase</keyword>
<name>A0A1M6V171_9BURK</name>
<evidence type="ECO:0000256" key="1">
    <source>
        <dbReference type="ARBA" id="ARBA00006739"/>
    </source>
</evidence>
<dbReference type="SUPFAM" id="SSF53448">
    <property type="entry name" value="Nucleotide-diphospho-sugar transferases"/>
    <property type="match status" value="1"/>
</dbReference>
<dbReference type="RefSeq" id="WP_090518825.1">
    <property type="nucleotide sequence ID" value="NZ_CADFGY010000005.1"/>
</dbReference>